<reference evidence="1" key="2">
    <citation type="submission" date="2022-05" db="EMBL/GenBank/DDBJ databases">
        <authorList>
            <person name="Proctor A.L."/>
            <person name="Phillips G.J."/>
            <person name="Wannemuehler M.J."/>
        </authorList>
    </citation>
    <scope>NUCLEOTIDE SEQUENCE</scope>
    <source>
        <strain evidence="1">ASF457</strain>
    </source>
</reference>
<reference evidence="1" key="3">
    <citation type="submission" date="2022-06" db="EMBL/GenBank/DDBJ databases">
        <title>Resources to Facilitate Use of the Altered Schaedler Flora (ASF) Mouse Model to Study Microbiome Function.</title>
        <authorList>
            <person name="Proctor A."/>
            <person name="Parvinroo S."/>
            <person name="Richie T."/>
            <person name="Jia X."/>
            <person name="Lee S.T.M."/>
            <person name="Karp P.D."/>
            <person name="Paley S."/>
            <person name="Kostic A.D."/>
            <person name="Pierre J.F."/>
            <person name="Wannemuehler M.J."/>
            <person name="Phillips G.J."/>
        </authorList>
    </citation>
    <scope>NUCLEOTIDE SEQUENCE</scope>
    <source>
        <strain evidence="1">ASF457</strain>
    </source>
</reference>
<organism evidence="1 2">
    <name type="scientific">Mucispirillum schaedleri ASF457</name>
    <dbReference type="NCBI Taxonomy" id="1379858"/>
    <lineage>
        <taxon>Bacteria</taxon>
        <taxon>Pseudomonadati</taxon>
        <taxon>Deferribacterota</taxon>
        <taxon>Deferribacteres</taxon>
        <taxon>Deferribacterales</taxon>
        <taxon>Mucispirillaceae</taxon>
        <taxon>Mucispirillum</taxon>
    </lineage>
</organism>
<accession>V2QFD9</accession>
<dbReference type="KEGG" id="msch:N508_001768"/>
<evidence type="ECO:0000313" key="1">
    <source>
        <dbReference type="EMBL" id="USF24679.1"/>
    </source>
</evidence>
<dbReference type="Proteomes" id="UP000017429">
    <property type="component" value="Chromosome"/>
</dbReference>
<name>V2QFD9_9BACT</name>
<sequence length="75" mass="8503">MYIEINLSIEKSGGEENLPKVINAVSEAVKEKFPEAEVIVRKGFFKTIDGVYSDDLYAEGEVRQLINTVRERVLN</sequence>
<dbReference type="EMBL" id="CP097562">
    <property type="protein sequence ID" value="USF24679.1"/>
    <property type="molecule type" value="Genomic_DNA"/>
</dbReference>
<proteinExistence type="predicted"/>
<protein>
    <submittedName>
        <fullName evidence="1">Uncharacterized protein</fullName>
    </submittedName>
</protein>
<dbReference type="RefSeq" id="WP_023276049.1">
    <property type="nucleotide sequence ID" value="NZ_CP097562.1"/>
</dbReference>
<reference evidence="1" key="1">
    <citation type="journal article" date="2014" name="Genome Announc.">
        <title>Draft genome sequences of the altered schaedler flora, a defined bacterial community from gnotobiotic mice.</title>
        <authorList>
            <person name="Wannemuehler M.J."/>
            <person name="Overstreet A.M."/>
            <person name="Ward D.V."/>
            <person name="Phillips G.J."/>
        </authorList>
    </citation>
    <scope>NUCLEOTIDE SEQUENCE</scope>
    <source>
        <strain evidence="1">ASF457</strain>
    </source>
</reference>
<keyword evidence="2" id="KW-1185">Reference proteome</keyword>
<gene>
    <name evidence="1" type="ORF">N508_001768</name>
</gene>
<evidence type="ECO:0000313" key="2">
    <source>
        <dbReference type="Proteomes" id="UP000017429"/>
    </source>
</evidence>
<dbReference type="AlphaFoldDB" id="V2QFD9"/>